<proteinExistence type="predicted"/>
<evidence type="ECO:0000313" key="2">
    <source>
        <dbReference type="Proteomes" id="UP000190162"/>
    </source>
</evidence>
<dbReference type="AlphaFoldDB" id="A0A1T4USA5"/>
<organism evidence="1 2">
    <name type="scientific">Enterovibrio nigricans DSM 22720</name>
    <dbReference type="NCBI Taxonomy" id="1121868"/>
    <lineage>
        <taxon>Bacteria</taxon>
        <taxon>Pseudomonadati</taxon>
        <taxon>Pseudomonadota</taxon>
        <taxon>Gammaproteobacteria</taxon>
        <taxon>Vibrionales</taxon>
        <taxon>Vibrionaceae</taxon>
        <taxon>Enterovibrio</taxon>
    </lineage>
</organism>
<reference evidence="2" key="1">
    <citation type="submission" date="2017-02" db="EMBL/GenBank/DDBJ databases">
        <authorList>
            <person name="Varghese N."/>
            <person name="Submissions S."/>
        </authorList>
    </citation>
    <scope>NUCLEOTIDE SEQUENCE [LARGE SCALE GENOMIC DNA]</scope>
    <source>
        <strain evidence="2">DSM 22720</strain>
    </source>
</reference>
<dbReference type="EMBL" id="FUXU01000027">
    <property type="protein sequence ID" value="SKA55589.1"/>
    <property type="molecule type" value="Genomic_DNA"/>
</dbReference>
<accession>A0A1T4USA5</accession>
<sequence length="123" mass="14162">MKDFSAHGRYHFVVKQKVAVVPATAFPVLYLEGEDGYTIMWSLVDYFIAYPSRSETWMRDTARAVGLFYDYCTACRNTNADRRTQLRKFMSSLENGTVDVDTKIDPTGLYWAPTGITKAKRLW</sequence>
<protein>
    <submittedName>
        <fullName evidence="1">Uncharacterized protein</fullName>
    </submittedName>
</protein>
<dbReference type="Proteomes" id="UP000190162">
    <property type="component" value="Unassembled WGS sequence"/>
</dbReference>
<dbReference type="OrthoDB" id="2078692at2"/>
<dbReference type="RefSeq" id="WP_078752738.1">
    <property type="nucleotide sequence ID" value="NZ_FUXU01000027.1"/>
</dbReference>
<keyword evidence="2" id="KW-1185">Reference proteome</keyword>
<gene>
    <name evidence="1" type="ORF">SAMN02745132_02395</name>
</gene>
<evidence type="ECO:0000313" key="1">
    <source>
        <dbReference type="EMBL" id="SKA55589.1"/>
    </source>
</evidence>
<name>A0A1T4USA5_9GAMM</name>